<dbReference type="SUPFAM" id="SSF52047">
    <property type="entry name" value="RNI-like"/>
    <property type="match status" value="1"/>
</dbReference>
<dbReference type="InterPro" id="IPR003591">
    <property type="entry name" value="Leu-rich_rpt_typical-subtyp"/>
</dbReference>
<dbReference type="Gramene" id="Jr12_09030_p1">
    <property type="protein sequence ID" value="cds.Jr12_09030_p1"/>
    <property type="gene ID" value="Jr12_09030"/>
</dbReference>
<reference evidence="14" key="1">
    <citation type="submission" date="2015-10" db="EMBL/GenBank/DDBJ databases">
        <authorList>
            <person name="Martinez-Garcia P.J."/>
            <person name="Crepeau M.W."/>
            <person name="Puiu D."/>
            <person name="Gonzalez-Ibeas D."/>
            <person name="Whalen J."/>
            <person name="Stevens K."/>
            <person name="Paul R."/>
            <person name="Butterfield T."/>
            <person name="Britton M."/>
            <person name="Reagan R."/>
            <person name="Chakraborty S."/>
            <person name="Walawage S.L."/>
            <person name="Vasquez-Gross H.A."/>
            <person name="Cardeno C."/>
            <person name="Famula R."/>
            <person name="Pratt K."/>
            <person name="Kuruganti S."/>
            <person name="Aradhya M.K."/>
            <person name="Leslie C.A."/>
            <person name="Dandekar A.M."/>
            <person name="Salzberg S.L."/>
            <person name="Wegrzyn J.L."/>
            <person name="Langley C.H."/>
            <person name="Neale D.B."/>
        </authorList>
    </citation>
    <scope>NUCLEOTIDE SEQUENCE</scope>
    <source>
        <tissue evidence="14">Leaves</tissue>
    </source>
</reference>
<evidence type="ECO:0000256" key="2">
    <source>
        <dbReference type="ARBA" id="ARBA00009592"/>
    </source>
</evidence>
<comment type="subcellular location">
    <subcellularLocation>
        <location evidence="1">Cell membrane</location>
        <topology evidence="1">Single-pass type I membrane protein</topology>
    </subcellularLocation>
</comment>
<keyword evidence="5 12" id="KW-0812">Transmembrane</keyword>
<organism evidence="14 15">
    <name type="scientific">Juglans regia</name>
    <name type="common">English walnut</name>
    <dbReference type="NCBI Taxonomy" id="51240"/>
    <lineage>
        <taxon>Eukaryota</taxon>
        <taxon>Viridiplantae</taxon>
        <taxon>Streptophyta</taxon>
        <taxon>Embryophyta</taxon>
        <taxon>Tracheophyta</taxon>
        <taxon>Spermatophyta</taxon>
        <taxon>Magnoliopsida</taxon>
        <taxon>eudicotyledons</taxon>
        <taxon>Gunneridae</taxon>
        <taxon>Pentapetalae</taxon>
        <taxon>rosids</taxon>
        <taxon>fabids</taxon>
        <taxon>Fagales</taxon>
        <taxon>Juglandaceae</taxon>
        <taxon>Juglans</taxon>
    </lineage>
</organism>
<evidence type="ECO:0000256" key="10">
    <source>
        <dbReference type="ARBA" id="ARBA00023170"/>
    </source>
</evidence>
<evidence type="ECO:0000256" key="3">
    <source>
        <dbReference type="ARBA" id="ARBA00022475"/>
    </source>
</evidence>
<evidence type="ECO:0000256" key="9">
    <source>
        <dbReference type="ARBA" id="ARBA00023136"/>
    </source>
</evidence>
<feature type="domain" description="Leucine-rich repeat-containing N-terminal plant-type" evidence="13">
    <location>
        <begin position="37"/>
        <end position="87"/>
    </location>
</feature>
<dbReference type="Proteomes" id="UP000619265">
    <property type="component" value="Unassembled WGS sequence"/>
</dbReference>
<keyword evidence="6" id="KW-0732">Signal</keyword>
<dbReference type="PANTHER" id="PTHR48061">
    <property type="entry name" value="LEUCINE-RICH REPEAT RECEPTOR PROTEIN KINASE EMS1-LIKE-RELATED"/>
    <property type="match status" value="1"/>
</dbReference>
<keyword evidence="8 12" id="KW-1133">Transmembrane helix</keyword>
<proteinExistence type="inferred from homology"/>
<dbReference type="Gene3D" id="3.80.10.10">
    <property type="entry name" value="Ribonuclease Inhibitor"/>
    <property type="match status" value="3"/>
</dbReference>
<sequence length="921" mass="102790">MGLSFPLIILIVRFVVSLMMFYLILSASSSGVQPLCHDDERFALLQFKESFIINQSASEKPSAYPKVSSWKLDQISDCCKWDGVECNKDTGHVIGLDLSSSCLKGFLNSNNSLFRLAHLQNLNLAGNDFNSSPLPTSFRQLSRLTNLNLSASVFSGQIPTEILELSKLVSLDLSYNPLLKLQESGLTGIAQNLTNLKVLYLDHVDISSNIPNILANLSSLTNLSLSKCDLHGEFPVGIFHLPNLQLLYIGFNKYLTGCIPEFNRTSPLESLELAHTNFYGELPDSIGNLKSLVELSMRSCNFSGEIPSSLGNLTNLIDLDLQSNSLHGSIPQSISRLVNLETLRLDNNYFRVEFELFLRLRKLVELQLSGNNISFITNPSTNSTFAKFRILLLAQCDLGEFPEFLRNQDRLELLDLSGNKIHGQVPKWMGNVSIETLWGLALVGNLLTGFDQLLVVLPYLNLKHLMLDSNMLQGSVPIPPPSIAFYSVSNNRLAGEIPHLICNLSLITELDLSSNNLSGNLPQCLGNLSASLTKLDLHNNSFHGTIPRICGEANELMMIDFSENHLQGRVPRSLADCTKLEAVNLGNNQIHDIFPSWLGILPELRILILRSNELYGTIESSDSNFDFPKLHVIDVSNNDLSGKLPSEHFQNWKAMQIVDVESLKYMEEYQTLVTHSGNTMSFTNTYSMIIINKGTETLYEKVNGFLVVIDLSNNRFEGEIPDVVGNLKGLNLLNLSSNFLTGPIPFILANLTWLEALDLSQNKLSGAIPLQLTELTFLSYFNVSHNRLKGPIPSGKQFDTFDNSSFSENPELCGNPLSKKCGNLEDSVPPSSRHNLEFSFEFGWKVVAIGYGCGFLFGAVFGQIVITKKYGWFMKTFKLNIRMFPCTMSVVRTIIVALLFFFYFASSFRFYKKGPWIGCLY</sequence>
<keyword evidence="3" id="KW-1003">Cell membrane</keyword>
<dbReference type="InterPro" id="IPR032675">
    <property type="entry name" value="LRR_dom_sf"/>
</dbReference>
<dbReference type="PANTHER" id="PTHR48061:SF12">
    <property type="entry name" value="DISEASE RESISTANCE LIKE PROTEIN"/>
    <property type="match status" value="1"/>
</dbReference>
<evidence type="ECO:0000256" key="5">
    <source>
        <dbReference type="ARBA" id="ARBA00022692"/>
    </source>
</evidence>
<dbReference type="EMBL" id="LIHL02000012">
    <property type="protein sequence ID" value="KAF5452126.1"/>
    <property type="molecule type" value="Genomic_DNA"/>
</dbReference>
<accession>A0A833X158</accession>
<evidence type="ECO:0000256" key="12">
    <source>
        <dbReference type="SAM" id="Phobius"/>
    </source>
</evidence>
<evidence type="ECO:0000259" key="13">
    <source>
        <dbReference type="Pfam" id="PF08263"/>
    </source>
</evidence>
<dbReference type="Pfam" id="PF13855">
    <property type="entry name" value="LRR_8"/>
    <property type="match status" value="1"/>
</dbReference>
<dbReference type="InterPro" id="IPR046956">
    <property type="entry name" value="RLP23-like"/>
</dbReference>
<dbReference type="Pfam" id="PF00560">
    <property type="entry name" value="LRR_1"/>
    <property type="match status" value="5"/>
</dbReference>
<dbReference type="Pfam" id="PF08263">
    <property type="entry name" value="LRRNT_2"/>
    <property type="match status" value="1"/>
</dbReference>
<feature type="transmembrane region" description="Helical" evidence="12">
    <location>
        <begin position="886"/>
        <end position="905"/>
    </location>
</feature>
<dbReference type="SMART" id="SM00369">
    <property type="entry name" value="LRR_TYP"/>
    <property type="match status" value="9"/>
</dbReference>
<keyword evidence="11" id="KW-0325">Glycoprotein</keyword>
<evidence type="ECO:0000313" key="15">
    <source>
        <dbReference type="Proteomes" id="UP000619265"/>
    </source>
</evidence>
<dbReference type="AlphaFoldDB" id="A0A833X158"/>
<dbReference type="PROSITE" id="PS51450">
    <property type="entry name" value="LRR"/>
    <property type="match status" value="1"/>
</dbReference>
<keyword evidence="9 12" id="KW-0472">Membrane</keyword>
<dbReference type="PRINTS" id="PR00019">
    <property type="entry name" value="LEURICHRPT"/>
</dbReference>
<dbReference type="SMART" id="SM00365">
    <property type="entry name" value="LRR_SD22"/>
    <property type="match status" value="6"/>
</dbReference>
<dbReference type="FunFam" id="3.80.10.10:FF:000095">
    <property type="entry name" value="LRR receptor-like serine/threonine-protein kinase GSO1"/>
    <property type="match status" value="2"/>
</dbReference>
<comment type="caution">
    <text evidence="14">The sequence shown here is derived from an EMBL/GenBank/DDBJ whole genome shotgun (WGS) entry which is preliminary data.</text>
</comment>
<evidence type="ECO:0000256" key="1">
    <source>
        <dbReference type="ARBA" id="ARBA00004251"/>
    </source>
</evidence>
<gene>
    <name evidence="14" type="ORF">F2P56_027158</name>
</gene>
<dbReference type="GO" id="GO:0005886">
    <property type="term" value="C:plasma membrane"/>
    <property type="evidence" value="ECO:0007669"/>
    <property type="project" value="UniProtKB-SubCell"/>
</dbReference>
<comment type="similarity">
    <text evidence="2">Belongs to the RLP family.</text>
</comment>
<evidence type="ECO:0000313" key="14">
    <source>
        <dbReference type="EMBL" id="KAF5452126.1"/>
    </source>
</evidence>
<evidence type="ECO:0000256" key="11">
    <source>
        <dbReference type="ARBA" id="ARBA00023180"/>
    </source>
</evidence>
<feature type="transmembrane region" description="Helical" evidence="12">
    <location>
        <begin position="7"/>
        <end position="25"/>
    </location>
</feature>
<dbReference type="InterPro" id="IPR001611">
    <property type="entry name" value="Leu-rich_rpt"/>
</dbReference>
<dbReference type="InterPro" id="IPR013210">
    <property type="entry name" value="LRR_N_plant-typ"/>
</dbReference>
<evidence type="ECO:0000256" key="6">
    <source>
        <dbReference type="ARBA" id="ARBA00022729"/>
    </source>
</evidence>
<keyword evidence="7" id="KW-0677">Repeat</keyword>
<evidence type="ECO:0000256" key="7">
    <source>
        <dbReference type="ARBA" id="ARBA00022737"/>
    </source>
</evidence>
<keyword evidence="10" id="KW-0675">Receptor</keyword>
<evidence type="ECO:0000256" key="8">
    <source>
        <dbReference type="ARBA" id="ARBA00022989"/>
    </source>
</evidence>
<feature type="transmembrane region" description="Helical" evidence="12">
    <location>
        <begin position="842"/>
        <end position="866"/>
    </location>
</feature>
<keyword evidence="4" id="KW-0433">Leucine-rich repeat</keyword>
<dbReference type="SUPFAM" id="SSF52058">
    <property type="entry name" value="L domain-like"/>
    <property type="match status" value="1"/>
</dbReference>
<evidence type="ECO:0000256" key="4">
    <source>
        <dbReference type="ARBA" id="ARBA00022614"/>
    </source>
</evidence>
<name>A0A833X158_JUGRE</name>
<dbReference type="FunFam" id="3.80.10.10:FF:000111">
    <property type="entry name" value="LRR receptor-like serine/threonine-protein kinase ERECTA"/>
    <property type="match status" value="1"/>
</dbReference>
<reference evidence="14" key="2">
    <citation type="submission" date="2020-03" db="EMBL/GenBank/DDBJ databases">
        <title>Walnut 2.0.</title>
        <authorList>
            <person name="Marrano A."/>
            <person name="Britton M."/>
            <person name="Zimin A.V."/>
            <person name="Zaini P.A."/>
            <person name="Workman R."/>
            <person name="Puiu D."/>
            <person name="Bianco L."/>
            <person name="Allen B.J."/>
            <person name="Troggio M."/>
            <person name="Leslie C.A."/>
            <person name="Timp W."/>
            <person name="Dendekar A."/>
            <person name="Salzberg S.L."/>
            <person name="Neale D.B."/>
        </authorList>
    </citation>
    <scope>NUCLEOTIDE SEQUENCE</scope>
    <source>
        <tissue evidence="14">Leaves</tissue>
    </source>
</reference>
<protein>
    <recommendedName>
        <fullName evidence="13">Leucine-rich repeat-containing N-terminal plant-type domain-containing protein</fullName>
    </recommendedName>
</protein>